<organism evidence="2 3">
    <name type="scientific">Ascochyta lentis</name>
    <dbReference type="NCBI Taxonomy" id="205686"/>
    <lineage>
        <taxon>Eukaryota</taxon>
        <taxon>Fungi</taxon>
        <taxon>Dikarya</taxon>
        <taxon>Ascomycota</taxon>
        <taxon>Pezizomycotina</taxon>
        <taxon>Dothideomycetes</taxon>
        <taxon>Pleosporomycetidae</taxon>
        <taxon>Pleosporales</taxon>
        <taxon>Pleosporineae</taxon>
        <taxon>Didymellaceae</taxon>
        <taxon>Ascochyta</taxon>
    </lineage>
</organism>
<feature type="region of interest" description="Disordered" evidence="1">
    <location>
        <begin position="1"/>
        <end position="23"/>
    </location>
</feature>
<evidence type="ECO:0000313" key="2">
    <source>
        <dbReference type="EMBL" id="KAF9697705.1"/>
    </source>
</evidence>
<reference evidence="2" key="1">
    <citation type="submission" date="2018-12" db="EMBL/GenBank/DDBJ databases">
        <authorList>
            <person name="Syme R.A."/>
            <person name="Farfan-Caceres L."/>
            <person name="Lichtenzveig J."/>
        </authorList>
    </citation>
    <scope>NUCLEOTIDE SEQUENCE</scope>
    <source>
        <strain evidence="2">Al4</strain>
    </source>
</reference>
<accession>A0A8H7MK24</accession>
<sequence>MEPNNESSRQQNPTLPPNSRIRIPEDTPVAIPCLQDAITACVQYFNDPHVLRAVIFFFSSVIRPRSPDRPLDQQQVLQRWTVRMEELSNPYHQFYRDSETGGRVDAIINQLHPLLTYQELQVAANTSLRGDPQMTGWRIHQGYVMVDRGYDWIVRCALECDVPEYAKVWLQLMYERQPYIAIDTPSYSQDPGTFPFMLGMWNAARLNGVEAMIPVIKFYLRQAMLVADLWESWVSADVGSLAERSCMPDYSWCVAAYKEMWQGFQKVLQDPFSEYPYQVRDQMKLLSYMRVFEECWEWVHAASGDVHVGDFSGHDVRARVHNDLLAKVRDEFKDNLTNIAEILEQAFGSYDLILETRVIGITHVSGYPYLDEVQYLEAGLCRSFYPHLPGMTQEQYDARYPVSDSDSISVDWSDTDFEDDEYELVDIEIEAYGARLNLADFTVDKQPGADDICTICQTEVSLGDSNQQRCMIG</sequence>
<comment type="caution">
    <text evidence="2">The sequence shown here is derived from an EMBL/GenBank/DDBJ whole genome shotgun (WGS) entry which is preliminary data.</text>
</comment>
<feature type="compositionally biased region" description="Polar residues" evidence="1">
    <location>
        <begin position="1"/>
        <end position="13"/>
    </location>
</feature>
<gene>
    <name evidence="2" type="ORF">EKO04_003978</name>
</gene>
<protein>
    <submittedName>
        <fullName evidence="2">Uncharacterized protein</fullName>
    </submittedName>
</protein>
<evidence type="ECO:0000256" key="1">
    <source>
        <dbReference type="SAM" id="MobiDB-lite"/>
    </source>
</evidence>
<dbReference type="Proteomes" id="UP000651452">
    <property type="component" value="Unassembled WGS sequence"/>
</dbReference>
<proteinExistence type="predicted"/>
<reference evidence="2" key="2">
    <citation type="submission" date="2020-09" db="EMBL/GenBank/DDBJ databases">
        <title>Reference genome assembly for Australian Ascochyta lentis isolate Al4.</title>
        <authorList>
            <person name="Lee R.C."/>
            <person name="Farfan-Caceres L.M."/>
            <person name="Debler J.W."/>
            <person name="Williams A.H."/>
            <person name="Henares B.M."/>
        </authorList>
    </citation>
    <scope>NUCLEOTIDE SEQUENCE</scope>
    <source>
        <strain evidence="2">Al4</strain>
    </source>
</reference>
<name>A0A8H7MK24_9PLEO</name>
<dbReference type="AlphaFoldDB" id="A0A8H7MK24"/>
<evidence type="ECO:0000313" key="3">
    <source>
        <dbReference type="Proteomes" id="UP000651452"/>
    </source>
</evidence>
<dbReference type="OrthoDB" id="3796567at2759"/>
<keyword evidence="3" id="KW-1185">Reference proteome</keyword>
<dbReference type="EMBL" id="RZGK01000007">
    <property type="protein sequence ID" value="KAF9697705.1"/>
    <property type="molecule type" value="Genomic_DNA"/>
</dbReference>